<dbReference type="RefSeq" id="WP_220335993.1">
    <property type="nucleotide sequence ID" value="NZ_JAEUAK010000007.1"/>
</dbReference>
<name>A0ABS7GZV0_9HYPH</name>
<evidence type="ECO:0000256" key="1">
    <source>
        <dbReference type="SAM" id="Phobius"/>
    </source>
</evidence>
<gene>
    <name evidence="2" type="ORF">JNB85_19745</name>
</gene>
<sequence length="127" mass="13946">MSLFVMLTALYSIYAGARSNISVCRASDLAPAQAMMGSVFGCMAVFIGVLLILCARDLQNRGSIVMWEGVLRLVAGSIMMYFTTRDTSGTMSRSRPLFDLIVGLVYVVALPIALERSPLYLLLDRLR</sequence>
<evidence type="ECO:0008006" key="4">
    <source>
        <dbReference type="Google" id="ProtNLM"/>
    </source>
</evidence>
<feature type="transmembrane region" description="Helical" evidence="1">
    <location>
        <begin position="103"/>
        <end position="123"/>
    </location>
</feature>
<dbReference type="EMBL" id="JAEUAK010000007">
    <property type="protein sequence ID" value="MBW9054639.1"/>
    <property type="molecule type" value="Genomic_DNA"/>
</dbReference>
<keyword evidence="1" id="KW-1133">Transmembrane helix</keyword>
<evidence type="ECO:0000313" key="3">
    <source>
        <dbReference type="Proteomes" id="UP000717752"/>
    </source>
</evidence>
<keyword evidence="1" id="KW-0472">Membrane</keyword>
<organism evidence="2 3">
    <name type="scientific">Rhizobium mesosinicum</name>
    <dbReference type="NCBI Taxonomy" id="335017"/>
    <lineage>
        <taxon>Bacteria</taxon>
        <taxon>Pseudomonadati</taxon>
        <taxon>Pseudomonadota</taxon>
        <taxon>Alphaproteobacteria</taxon>
        <taxon>Hyphomicrobiales</taxon>
        <taxon>Rhizobiaceae</taxon>
        <taxon>Rhizobium/Agrobacterium group</taxon>
        <taxon>Rhizobium</taxon>
    </lineage>
</organism>
<keyword evidence="3" id="KW-1185">Reference proteome</keyword>
<protein>
    <recommendedName>
        <fullName evidence="4">DUF4345 domain-containing protein</fullName>
    </recommendedName>
</protein>
<dbReference type="Proteomes" id="UP000717752">
    <property type="component" value="Unassembled WGS sequence"/>
</dbReference>
<reference evidence="2 3" key="1">
    <citation type="journal article" date="2021" name="MBio">
        <title>Poor Competitiveness of Bradyrhizobium in Pigeon Pea Root Colonization in Indian Soils.</title>
        <authorList>
            <person name="Chalasani D."/>
            <person name="Basu A."/>
            <person name="Pullabhotla S.V.S.R.N."/>
            <person name="Jorrin B."/>
            <person name="Neal A.L."/>
            <person name="Poole P.S."/>
            <person name="Podile A.R."/>
            <person name="Tkacz A."/>
        </authorList>
    </citation>
    <scope>NUCLEOTIDE SEQUENCE [LARGE SCALE GENOMIC DNA]</scope>
    <source>
        <strain evidence="2 3">HU56</strain>
    </source>
</reference>
<comment type="caution">
    <text evidence="2">The sequence shown here is derived from an EMBL/GenBank/DDBJ whole genome shotgun (WGS) entry which is preliminary data.</text>
</comment>
<keyword evidence="1" id="KW-0812">Transmembrane</keyword>
<feature type="transmembrane region" description="Helical" evidence="1">
    <location>
        <begin position="65"/>
        <end position="83"/>
    </location>
</feature>
<evidence type="ECO:0000313" key="2">
    <source>
        <dbReference type="EMBL" id="MBW9054639.1"/>
    </source>
</evidence>
<proteinExistence type="predicted"/>
<accession>A0ABS7GZV0</accession>
<feature type="transmembrane region" description="Helical" evidence="1">
    <location>
        <begin position="36"/>
        <end position="53"/>
    </location>
</feature>